<sequence>MIVAGYVIAKLTGKAESDGDGMRVSWSSGDSKRDAEYTDKTTSRVEGRGEEDRVEEERRKGHFGNVQRQRWTALSVRERGTRRETMRAGRRRESKLEKKSEYNAPHRDVGMYGCVSEIWEWGGIGGPRGKCDWENRGNESPCQPSTHWRPLGLVKCSTTQVARYQAQVHRFFRVCWPGKVWDVGQSMREENQSKVSAEDEEETHYPRGKHKTGRRPQSGPTGLIMPCEAVASKTSINIGGRIDCAEVPDTQDRERRTGGRTGPIFFAKIATKEKWVEGVAQVHTQSYAKNCGEISQASICPSLRSSMTQSLNRQSKNPEVTTIPGTKDGKKMAEGGEGGQIDANCVIDALSNFLGGLRH</sequence>
<dbReference type="AlphaFoldDB" id="A0AAD7NBG2"/>
<organism evidence="2 3">
    <name type="scientific">Mycena metata</name>
    <dbReference type="NCBI Taxonomy" id="1033252"/>
    <lineage>
        <taxon>Eukaryota</taxon>
        <taxon>Fungi</taxon>
        <taxon>Dikarya</taxon>
        <taxon>Basidiomycota</taxon>
        <taxon>Agaricomycotina</taxon>
        <taxon>Agaricomycetes</taxon>
        <taxon>Agaricomycetidae</taxon>
        <taxon>Agaricales</taxon>
        <taxon>Marasmiineae</taxon>
        <taxon>Mycenaceae</taxon>
        <taxon>Mycena</taxon>
    </lineage>
</organism>
<evidence type="ECO:0000313" key="2">
    <source>
        <dbReference type="EMBL" id="KAJ7754771.1"/>
    </source>
</evidence>
<comment type="caution">
    <text evidence="2">The sequence shown here is derived from an EMBL/GenBank/DDBJ whole genome shotgun (WGS) entry which is preliminary data.</text>
</comment>
<evidence type="ECO:0000256" key="1">
    <source>
        <dbReference type="SAM" id="MobiDB-lite"/>
    </source>
</evidence>
<name>A0AAD7NBG2_9AGAR</name>
<feature type="compositionally biased region" description="Basic and acidic residues" evidence="1">
    <location>
        <begin position="30"/>
        <end position="59"/>
    </location>
</feature>
<proteinExistence type="predicted"/>
<protein>
    <submittedName>
        <fullName evidence="2">Uncharacterized protein</fullName>
    </submittedName>
</protein>
<keyword evidence="3" id="KW-1185">Reference proteome</keyword>
<feature type="region of interest" description="Disordered" evidence="1">
    <location>
        <begin position="309"/>
        <end position="336"/>
    </location>
</feature>
<feature type="region of interest" description="Disordered" evidence="1">
    <location>
        <begin position="187"/>
        <end position="223"/>
    </location>
</feature>
<dbReference type="Proteomes" id="UP001215598">
    <property type="component" value="Unassembled WGS sequence"/>
</dbReference>
<dbReference type="EMBL" id="JARKIB010000051">
    <property type="protein sequence ID" value="KAJ7754771.1"/>
    <property type="molecule type" value="Genomic_DNA"/>
</dbReference>
<accession>A0AAD7NBG2</accession>
<evidence type="ECO:0000313" key="3">
    <source>
        <dbReference type="Proteomes" id="UP001215598"/>
    </source>
</evidence>
<feature type="region of interest" description="Disordered" evidence="1">
    <location>
        <begin position="16"/>
        <end position="59"/>
    </location>
</feature>
<gene>
    <name evidence="2" type="ORF">B0H16DRAFT_1831432</name>
</gene>
<feature type="region of interest" description="Disordered" evidence="1">
    <location>
        <begin position="79"/>
        <end position="98"/>
    </location>
</feature>
<feature type="compositionally biased region" description="Polar residues" evidence="1">
    <location>
        <begin position="309"/>
        <end position="324"/>
    </location>
</feature>
<reference evidence="2" key="1">
    <citation type="submission" date="2023-03" db="EMBL/GenBank/DDBJ databases">
        <title>Massive genome expansion in bonnet fungi (Mycena s.s.) driven by repeated elements and novel gene families across ecological guilds.</title>
        <authorList>
            <consortium name="Lawrence Berkeley National Laboratory"/>
            <person name="Harder C.B."/>
            <person name="Miyauchi S."/>
            <person name="Viragh M."/>
            <person name="Kuo A."/>
            <person name="Thoen E."/>
            <person name="Andreopoulos B."/>
            <person name="Lu D."/>
            <person name="Skrede I."/>
            <person name="Drula E."/>
            <person name="Henrissat B."/>
            <person name="Morin E."/>
            <person name="Kohler A."/>
            <person name="Barry K."/>
            <person name="LaButti K."/>
            <person name="Morin E."/>
            <person name="Salamov A."/>
            <person name="Lipzen A."/>
            <person name="Mereny Z."/>
            <person name="Hegedus B."/>
            <person name="Baldrian P."/>
            <person name="Stursova M."/>
            <person name="Weitz H."/>
            <person name="Taylor A."/>
            <person name="Grigoriev I.V."/>
            <person name="Nagy L.G."/>
            <person name="Martin F."/>
            <person name="Kauserud H."/>
        </authorList>
    </citation>
    <scope>NUCLEOTIDE SEQUENCE</scope>
    <source>
        <strain evidence="2">CBHHK182m</strain>
    </source>
</reference>